<reference evidence="2 3" key="1">
    <citation type="submission" date="2020-05" db="EMBL/GenBank/DDBJ databases">
        <title>Genome Sequencing of Type Strains.</title>
        <authorList>
            <person name="Lemaire J.F."/>
            <person name="Inderbitzin P."/>
            <person name="Gregorio O.A."/>
            <person name="Collins S.B."/>
            <person name="Wespe N."/>
            <person name="Knight-Connoni V."/>
        </authorList>
    </citation>
    <scope>NUCLEOTIDE SEQUENCE [LARGE SCALE GENOMIC DNA]</scope>
    <source>
        <strain evidence="2 3">DSM 100049</strain>
    </source>
</reference>
<dbReference type="AlphaFoldDB" id="A0A7Y6B344"/>
<organism evidence="2 3">
    <name type="scientific">Sphingomonas zeae</name>
    <dbReference type="NCBI Taxonomy" id="1646122"/>
    <lineage>
        <taxon>Bacteria</taxon>
        <taxon>Pseudomonadati</taxon>
        <taxon>Pseudomonadota</taxon>
        <taxon>Alphaproteobacteria</taxon>
        <taxon>Sphingomonadales</taxon>
        <taxon>Sphingomonadaceae</taxon>
        <taxon>Sphingomonas</taxon>
    </lineage>
</organism>
<protein>
    <submittedName>
        <fullName evidence="2">DUF2163 domain-containing protein</fullName>
    </submittedName>
</protein>
<keyword evidence="3" id="KW-1185">Reference proteome</keyword>
<dbReference type="EMBL" id="JABMCH010000044">
    <property type="protein sequence ID" value="NUU45676.1"/>
    <property type="molecule type" value="Genomic_DNA"/>
</dbReference>
<accession>A0A7Y6B344</accession>
<evidence type="ECO:0000313" key="2">
    <source>
        <dbReference type="EMBL" id="NUU45676.1"/>
    </source>
</evidence>
<sequence>MSADTLTTWVLCWRIERRDGVTIGLTGHDHDLWIDGLRYRAAPGLTPSAILRGDGLDPDLMEASGALTSAAIGERDLLAGRWDGAGVAAVAVDWTGQEPPVALGQGAIGAVRLGEGGFAAELRGVGALLDRPVAEETSPDCRASLGDRRCRVAMAPRRRFARVMTWDGEVMLTVDRPEPVAGAYCQGRLIWFGGANAGLEALILGSEGDRIRIATAPAYAVEEGVLVELVEGCDKRLETCLSRFGNVVNFRGEPFLPGIDLLTRYPGA</sequence>
<proteinExistence type="predicted"/>
<evidence type="ECO:0000259" key="1">
    <source>
        <dbReference type="Pfam" id="PF09356"/>
    </source>
</evidence>
<comment type="caution">
    <text evidence="2">The sequence shown here is derived from an EMBL/GenBank/DDBJ whole genome shotgun (WGS) entry which is preliminary data.</text>
</comment>
<dbReference type="RefSeq" id="WP_175310469.1">
    <property type="nucleotide sequence ID" value="NZ_CBCRYR010000024.1"/>
</dbReference>
<dbReference type="NCBIfam" id="TIGR02218">
    <property type="entry name" value="phg_TIGR02218"/>
    <property type="match status" value="1"/>
</dbReference>
<dbReference type="InterPro" id="IPR011928">
    <property type="entry name" value="Phage_phiJL001_Gp84"/>
</dbReference>
<dbReference type="InterPro" id="IPR018964">
    <property type="entry name" value="Phage_phiJL001_Gp84_C"/>
</dbReference>
<dbReference type="Pfam" id="PF09931">
    <property type="entry name" value="Phage_phiJL001_Gp84_N"/>
    <property type="match status" value="1"/>
</dbReference>
<dbReference type="Proteomes" id="UP000536441">
    <property type="component" value="Unassembled WGS sequence"/>
</dbReference>
<gene>
    <name evidence="2" type="ORF">HP438_01605</name>
</gene>
<evidence type="ECO:0000313" key="3">
    <source>
        <dbReference type="Proteomes" id="UP000536441"/>
    </source>
</evidence>
<dbReference type="Pfam" id="PF09356">
    <property type="entry name" value="Phage_BR0599"/>
    <property type="match status" value="1"/>
</dbReference>
<name>A0A7Y6B344_9SPHN</name>
<feature type="domain" description="Bacteriophage phiJL001 Gp84 C-terminal" evidence="1">
    <location>
        <begin position="182"/>
        <end position="260"/>
    </location>
</feature>